<dbReference type="Pfam" id="PF00723">
    <property type="entry name" value="Glyco_hydro_15"/>
    <property type="match status" value="1"/>
</dbReference>
<evidence type="ECO:0000259" key="2">
    <source>
        <dbReference type="Pfam" id="PF19291"/>
    </source>
</evidence>
<feature type="domain" description="GH15-like" evidence="1">
    <location>
        <begin position="259"/>
        <end position="625"/>
    </location>
</feature>
<dbReference type="PANTHER" id="PTHR31616:SF0">
    <property type="entry name" value="GLUCAN 1,4-ALPHA-GLUCOSIDASE"/>
    <property type="match status" value="1"/>
</dbReference>
<evidence type="ECO:0000313" key="3">
    <source>
        <dbReference type="EMBL" id="MFC3687532.1"/>
    </source>
</evidence>
<keyword evidence="3" id="KW-0378">Hydrolase</keyword>
<keyword evidence="4" id="KW-1185">Reference proteome</keyword>
<feature type="domain" description="Trehalase-like N-terminal" evidence="2">
    <location>
        <begin position="5"/>
        <end position="145"/>
    </location>
</feature>
<dbReference type="Proteomes" id="UP001595685">
    <property type="component" value="Unassembled WGS sequence"/>
</dbReference>
<dbReference type="PANTHER" id="PTHR31616">
    <property type="entry name" value="TREHALASE"/>
    <property type="match status" value="1"/>
</dbReference>
<accession>A0ABV7WEU5</accession>
<gene>
    <name evidence="3" type="ORF">ACFOLH_04180</name>
</gene>
<organism evidence="3 4">
    <name type="scientific">Aquipuribacter hungaricus</name>
    <dbReference type="NCBI Taxonomy" id="545624"/>
    <lineage>
        <taxon>Bacteria</taxon>
        <taxon>Bacillati</taxon>
        <taxon>Actinomycetota</taxon>
        <taxon>Actinomycetes</taxon>
        <taxon>Micrococcales</taxon>
        <taxon>Intrasporangiaceae</taxon>
        <taxon>Aquipuribacter</taxon>
    </lineage>
</organism>
<dbReference type="Pfam" id="PF19291">
    <property type="entry name" value="TREH_N"/>
    <property type="match status" value="1"/>
</dbReference>
<dbReference type="Gene3D" id="1.50.10.10">
    <property type="match status" value="1"/>
</dbReference>
<dbReference type="InterPro" id="IPR011613">
    <property type="entry name" value="GH15-like"/>
</dbReference>
<dbReference type="InterPro" id="IPR008928">
    <property type="entry name" value="6-hairpin_glycosidase_sf"/>
</dbReference>
<dbReference type="GO" id="GO:0016787">
    <property type="term" value="F:hydrolase activity"/>
    <property type="evidence" value="ECO:0007669"/>
    <property type="project" value="UniProtKB-KW"/>
</dbReference>
<comment type="caution">
    <text evidence="3">The sequence shown here is derived from an EMBL/GenBank/DDBJ whole genome shotgun (WGS) entry which is preliminary data.</text>
</comment>
<dbReference type="EMBL" id="JBHRWW010000002">
    <property type="protein sequence ID" value="MFC3687532.1"/>
    <property type="molecule type" value="Genomic_DNA"/>
</dbReference>
<evidence type="ECO:0000313" key="4">
    <source>
        <dbReference type="Proteomes" id="UP001595685"/>
    </source>
</evidence>
<dbReference type="InterPro" id="IPR012341">
    <property type="entry name" value="6hp_glycosidase-like_sf"/>
</dbReference>
<reference evidence="4" key="1">
    <citation type="journal article" date="2019" name="Int. J. Syst. Evol. Microbiol.">
        <title>The Global Catalogue of Microorganisms (GCM) 10K type strain sequencing project: providing services to taxonomists for standard genome sequencing and annotation.</title>
        <authorList>
            <consortium name="The Broad Institute Genomics Platform"/>
            <consortium name="The Broad Institute Genome Sequencing Center for Infectious Disease"/>
            <person name="Wu L."/>
            <person name="Ma J."/>
        </authorList>
    </citation>
    <scope>NUCLEOTIDE SEQUENCE [LARGE SCALE GENOMIC DNA]</scope>
    <source>
        <strain evidence="4">NCAIM B.02333</strain>
    </source>
</reference>
<dbReference type="SUPFAM" id="SSF48208">
    <property type="entry name" value="Six-hairpin glycosidases"/>
    <property type="match status" value="1"/>
</dbReference>
<name>A0ABV7WEU5_9MICO</name>
<protein>
    <submittedName>
        <fullName evidence="3">Glycoside hydrolase family 15 protein</fullName>
    </submittedName>
</protein>
<proteinExistence type="predicted"/>
<dbReference type="InterPro" id="IPR045582">
    <property type="entry name" value="Trehalase-like_N"/>
</dbReference>
<evidence type="ECO:0000259" key="1">
    <source>
        <dbReference type="Pfam" id="PF00723"/>
    </source>
</evidence>
<dbReference type="RefSeq" id="WP_340292573.1">
    <property type="nucleotide sequence ID" value="NZ_JBBEOI010000076.1"/>
</dbReference>
<sequence length="638" mass="70042">MTPAPAVPIERYALLGDLHSAALVSDRGSVDWLCFPRFDSPACFAALLGDGDNGRWVLAPLDEDAVVESRAYRDDTFTLETVWRTSTGAVRVVETMPVGGRRADLVRRVEGLEGSVRMRQELVIRFGYGRDVPWVRRIKDDGVTVDAAFALPAPRPERVRGVGSGPNAATSATSEGGAQALLAVAGPDALLLRCDPLPVPEDHRHVGVFDVAAGGRNDLVLTWYPSHRPPPEPVYVTAAIDRTETWWRDWASRCRHDGRYAGAVRRSLLTLRALSHEDTGGIVAAPTTSLPEELGGVRNWDYRYCWLRDAALTLEALLAHGYLESADSWRSWLLRAVAGAPEDVQIMYGVGGERRLEEYTLDHLPGYEGSSPVRVGNAAASQLQVDVIGEVMVALHAARAAGLHTDVFSWSLQAALLDHLAEVWDTPDNGIWEIRGDLRAFTHSRIMAWAAFDRGVRAARDFGRPGHVEVWQEMADTIRAQVLATGVDPERGNLVQYLGGTSVDAALLQAAQVGFLDWDDPVMLATVAAVESDLMRDGLVLRYRTETDVDGLAGDEHPFLACSFWLVEHWARVGRREEATTLMDRLCGLATPGLGLLAEEYDPAARRFTGNYPQAFSHLALVRAAEAIDQVHEVRSEW</sequence>